<gene>
    <name evidence="1" type="primary">BQ5605_C021g09267</name>
    <name evidence="1" type="ORF">BQ5605_C021G09267</name>
</gene>
<dbReference type="STRING" id="796604.A0A2X0MND8"/>
<organism evidence="1 2">
    <name type="scientific">Microbotryum silenes-dioicae</name>
    <dbReference type="NCBI Taxonomy" id="796604"/>
    <lineage>
        <taxon>Eukaryota</taxon>
        <taxon>Fungi</taxon>
        <taxon>Dikarya</taxon>
        <taxon>Basidiomycota</taxon>
        <taxon>Pucciniomycotina</taxon>
        <taxon>Microbotryomycetes</taxon>
        <taxon>Microbotryales</taxon>
        <taxon>Microbotryaceae</taxon>
        <taxon>Microbotryum</taxon>
    </lineage>
</organism>
<name>A0A2X0MND8_9BASI</name>
<keyword evidence="2" id="KW-1185">Reference proteome</keyword>
<evidence type="ECO:0000313" key="1">
    <source>
        <dbReference type="EMBL" id="SGZ20359.1"/>
    </source>
</evidence>
<dbReference type="EMBL" id="FQNC01000083">
    <property type="protein sequence ID" value="SGZ20359.1"/>
    <property type="molecule type" value="Genomic_DNA"/>
</dbReference>
<proteinExistence type="predicted"/>
<protein>
    <submittedName>
        <fullName evidence="1">BQ5605_C021g09267 protein</fullName>
    </submittedName>
</protein>
<reference evidence="1 2" key="1">
    <citation type="submission" date="2016-11" db="EMBL/GenBank/DDBJ databases">
        <authorList>
            <person name="Jaros S."/>
            <person name="Januszkiewicz K."/>
            <person name="Wedrychowicz H."/>
        </authorList>
    </citation>
    <scope>NUCLEOTIDE SEQUENCE [LARGE SCALE GENOMIC DNA]</scope>
</reference>
<dbReference type="Proteomes" id="UP000249464">
    <property type="component" value="Unassembled WGS sequence"/>
</dbReference>
<accession>A0A2X0MND8</accession>
<sequence>MVKYLWVSTTTKRSADEKQELISWLATQSSCGLGEQIKGEFYIQVDVNETVLVVVAVRDDPSACDKDLDLRLILYEGRHIH</sequence>
<dbReference type="AlphaFoldDB" id="A0A2X0MND8"/>
<evidence type="ECO:0000313" key="2">
    <source>
        <dbReference type="Proteomes" id="UP000249464"/>
    </source>
</evidence>